<proteinExistence type="predicted"/>
<protein>
    <submittedName>
        <fullName evidence="3">Uncharacterized protein</fullName>
    </submittedName>
</protein>
<dbReference type="EMBL" id="CNFU01002259">
    <property type="protein sequence ID" value="CKU18138.1"/>
    <property type="molecule type" value="Genomic_DNA"/>
</dbReference>
<sequence length="87" mass="9002">MGDLYILHPGAVPEQPRNAVGAGGRAVAGELVGEAVGEFVDMFDQPGERVAEQLLGRGVGACHTSDITGQVADPQLHPGRQSAPTRD</sequence>
<dbReference type="Proteomes" id="UP000049023">
    <property type="component" value="Unassembled WGS sequence"/>
</dbReference>
<evidence type="ECO:0000256" key="1">
    <source>
        <dbReference type="SAM" id="MobiDB-lite"/>
    </source>
</evidence>
<evidence type="ECO:0000313" key="3">
    <source>
        <dbReference type="EMBL" id="CKU18138.1"/>
    </source>
</evidence>
<evidence type="ECO:0000313" key="2">
    <source>
        <dbReference type="EMBL" id="CKT92029.1"/>
    </source>
</evidence>
<dbReference type="AlphaFoldDB" id="A0A655AQG2"/>
<accession>A0A655AQG2</accession>
<reference evidence="3 4" key="1">
    <citation type="submission" date="2015-03" db="EMBL/GenBank/DDBJ databases">
        <authorList>
            <consortium name="Pathogen Informatics"/>
        </authorList>
    </citation>
    <scope>NUCLEOTIDE SEQUENCE [LARGE SCALE GENOMIC DNA]</scope>
    <source>
        <strain evidence="3 4">Bir 187</strain>
    </source>
</reference>
<feature type="region of interest" description="Disordered" evidence="1">
    <location>
        <begin position="64"/>
        <end position="87"/>
    </location>
</feature>
<organism evidence="3 4">
    <name type="scientific">Mycobacterium tuberculosis</name>
    <dbReference type="NCBI Taxonomy" id="1773"/>
    <lineage>
        <taxon>Bacteria</taxon>
        <taxon>Bacillati</taxon>
        <taxon>Actinomycetota</taxon>
        <taxon>Actinomycetes</taxon>
        <taxon>Mycobacteriales</taxon>
        <taxon>Mycobacteriaceae</taxon>
        <taxon>Mycobacterium</taxon>
        <taxon>Mycobacterium tuberculosis complex</taxon>
    </lineage>
</organism>
<name>A0A655AQG2_MYCTX</name>
<dbReference type="EMBL" id="CNFU01001948">
    <property type="protein sequence ID" value="CKT92029.1"/>
    <property type="molecule type" value="Genomic_DNA"/>
</dbReference>
<gene>
    <name evidence="2" type="ORF">ERS027661_04829</name>
    <name evidence="3" type="ORF">ERS027661_04949</name>
</gene>
<evidence type="ECO:0000313" key="4">
    <source>
        <dbReference type="Proteomes" id="UP000049023"/>
    </source>
</evidence>